<evidence type="ECO:0000259" key="12">
    <source>
        <dbReference type="PROSITE" id="PS50262"/>
    </source>
</evidence>
<comment type="similarity">
    <text evidence="10">Belongs to the G-protein coupled receptor 1 family.</text>
</comment>
<feature type="transmembrane region" description="Helical" evidence="11">
    <location>
        <begin position="153"/>
        <end position="170"/>
    </location>
</feature>
<dbReference type="Gene3D" id="1.20.1070.10">
    <property type="entry name" value="Rhodopsin 7-helix transmembrane proteins"/>
    <property type="match status" value="1"/>
</dbReference>
<dbReference type="EMBL" id="AFYH01147590">
    <property type="status" value="NOT_ANNOTATED_CDS"/>
    <property type="molecule type" value="Genomic_DNA"/>
</dbReference>
<dbReference type="FunFam" id="1.20.1070.10:FF:000130">
    <property type="entry name" value="Chemokine (C-C motif) receptor 2"/>
    <property type="match status" value="1"/>
</dbReference>
<dbReference type="InParanoid" id="H3ARJ5"/>
<dbReference type="PANTHER" id="PTHR10489">
    <property type="entry name" value="CELL ADHESION MOLECULE"/>
    <property type="match status" value="1"/>
</dbReference>
<keyword evidence="4 11" id="KW-1133">Transmembrane helix</keyword>
<protein>
    <recommendedName>
        <fullName evidence="12">G-protein coupled receptors family 1 profile domain-containing protein</fullName>
    </recommendedName>
</protein>
<evidence type="ECO:0000256" key="3">
    <source>
        <dbReference type="ARBA" id="ARBA00022692"/>
    </source>
</evidence>
<dbReference type="GO" id="GO:0016493">
    <property type="term" value="F:C-C chemokine receptor activity"/>
    <property type="evidence" value="ECO:0007669"/>
    <property type="project" value="TreeGrafter"/>
</dbReference>
<reference evidence="13" key="2">
    <citation type="submission" date="2025-08" db="UniProtKB">
        <authorList>
            <consortium name="Ensembl"/>
        </authorList>
    </citation>
    <scope>IDENTIFICATION</scope>
</reference>
<feature type="transmembrane region" description="Helical" evidence="11">
    <location>
        <begin position="113"/>
        <end position="133"/>
    </location>
</feature>
<dbReference type="Ensembl" id="ENSLACT00000012358.1">
    <property type="protein sequence ID" value="ENSLACP00000012266.1"/>
    <property type="gene ID" value="ENSLACG00000010798.1"/>
</dbReference>
<evidence type="ECO:0000256" key="4">
    <source>
        <dbReference type="ARBA" id="ARBA00022989"/>
    </source>
</evidence>
<feature type="domain" description="G-protein coupled receptors family 1 profile" evidence="12">
    <location>
        <begin position="56"/>
        <end position="302"/>
    </location>
</feature>
<evidence type="ECO:0000256" key="5">
    <source>
        <dbReference type="ARBA" id="ARBA00023040"/>
    </source>
</evidence>
<keyword evidence="2" id="KW-1003">Cell membrane</keyword>
<reference evidence="14" key="1">
    <citation type="submission" date="2011-08" db="EMBL/GenBank/DDBJ databases">
        <title>The draft genome of Latimeria chalumnae.</title>
        <authorList>
            <person name="Di Palma F."/>
            <person name="Alfoldi J."/>
            <person name="Johnson J."/>
            <person name="Berlin A."/>
            <person name="Gnerre S."/>
            <person name="Jaffe D."/>
            <person name="MacCallum I."/>
            <person name="Young S."/>
            <person name="Walker B.J."/>
            <person name="Lander E."/>
            <person name="Lindblad-Toh K."/>
        </authorList>
    </citation>
    <scope>NUCLEOTIDE SEQUENCE [LARGE SCALE GENOMIC DNA]</scope>
    <source>
        <strain evidence="14">Wild caught</strain>
    </source>
</reference>
<evidence type="ECO:0000256" key="6">
    <source>
        <dbReference type="ARBA" id="ARBA00023136"/>
    </source>
</evidence>
<keyword evidence="8 10" id="KW-0675">Receptor</keyword>
<dbReference type="InterPro" id="IPR000276">
    <property type="entry name" value="GPCR_Rhodpsn"/>
</dbReference>
<evidence type="ECO:0000256" key="9">
    <source>
        <dbReference type="ARBA" id="ARBA00023224"/>
    </source>
</evidence>
<dbReference type="InterPro" id="IPR050119">
    <property type="entry name" value="CCR1-9-like"/>
</dbReference>
<evidence type="ECO:0000256" key="11">
    <source>
        <dbReference type="SAM" id="Phobius"/>
    </source>
</evidence>
<dbReference type="SUPFAM" id="SSF81321">
    <property type="entry name" value="Family A G protein-coupled receptor-like"/>
    <property type="match status" value="1"/>
</dbReference>
<dbReference type="GO" id="GO:0007204">
    <property type="term" value="P:positive regulation of cytosolic calcium ion concentration"/>
    <property type="evidence" value="ECO:0007669"/>
    <property type="project" value="TreeGrafter"/>
</dbReference>
<dbReference type="eggNOG" id="KOG3656">
    <property type="taxonomic scope" value="Eukaryota"/>
</dbReference>
<evidence type="ECO:0000313" key="14">
    <source>
        <dbReference type="Proteomes" id="UP000008672"/>
    </source>
</evidence>
<reference evidence="13" key="3">
    <citation type="submission" date="2025-09" db="UniProtKB">
        <authorList>
            <consortium name="Ensembl"/>
        </authorList>
    </citation>
    <scope>IDENTIFICATION</scope>
</reference>
<keyword evidence="6 11" id="KW-0472">Membrane</keyword>
<evidence type="ECO:0000256" key="2">
    <source>
        <dbReference type="ARBA" id="ARBA00022475"/>
    </source>
</evidence>
<dbReference type="CDD" id="cd15182">
    <property type="entry name" value="7tmA_XCR1"/>
    <property type="match status" value="1"/>
</dbReference>
<comment type="subcellular location">
    <subcellularLocation>
        <location evidence="1">Cell membrane</location>
        <topology evidence="1">Multi-pass membrane protein</topology>
    </subcellularLocation>
</comment>
<dbReference type="GO" id="GO:0019957">
    <property type="term" value="F:C-C chemokine binding"/>
    <property type="evidence" value="ECO:0007669"/>
    <property type="project" value="TreeGrafter"/>
</dbReference>
<gene>
    <name evidence="13" type="primary">LOC102362874</name>
</gene>
<organism evidence="13 14">
    <name type="scientific">Latimeria chalumnae</name>
    <name type="common">Coelacanth</name>
    <dbReference type="NCBI Taxonomy" id="7897"/>
    <lineage>
        <taxon>Eukaryota</taxon>
        <taxon>Metazoa</taxon>
        <taxon>Chordata</taxon>
        <taxon>Craniata</taxon>
        <taxon>Vertebrata</taxon>
        <taxon>Euteleostomi</taxon>
        <taxon>Coelacanthiformes</taxon>
        <taxon>Coelacanthidae</taxon>
        <taxon>Latimeria</taxon>
    </lineage>
</organism>
<proteinExistence type="inferred from homology"/>
<dbReference type="OMA" id="ISPFSDC"/>
<dbReference type="Proteomes" id="UP000008672">
    <property type="component" value="Unassembled WGS sequence"/>
</dbReference>
<feature type="transmembrane region" description="Helical" evidence="11">
    <location>
        <begin position="44"/>
        <end position="65"/>
    </location>
</feature>
<evidence type="ECO:0000256" key="10">
    <source>
        <dbReference type="RuleBase" id="RU000688"/>
    </source>
</evidence>
<dbReference type="InterPro" id="IPR017452">
    <property type="entry name" value="GPCR_Rhodpsn_7TM"/>
</dbReference>
<sequence>MEVSNPPLDMTTESYDDYYLNNDTQSHLCHLEEVFAFGGMLSSILYSVALLFSVVGNSLVLWILVKQENLKSVTNIFILNLAVSDLIFTFSLPFWAFYHLAEWLFGEILCKTMTAIFLIGFYSGIIFITIMTVHRYFIIVKPLSTLKSKETRYGILVCVIVWGISILASLPELLFTKAKPQNQGEHVTYICDHKSDFWRIVVTCQQNAFFLISLAVTVYCYFHILKALLKSKTQVKKRTVKLIFTIVIVFLLSWVPYNIVIFMKSLKVVTFANCERIKHLNYAFYICRKIAFSHCFLNPIFYAFVGVKFRRHLIKLCCSWYSGPGNVNGSVRSINRMTSHSGEAWLN</sequence>
<dbReference type="GO" id="GO:0019722">
    <property type="term" value="P:calcium-mediated signaling"/>
    <property type="evidence" value="ECO:0007669"/>
    <property type="project" value="TreeGrafter"/>
</dbReference>
<name>H3ARJ5_LATCH</name>
<dbReference type="PRINTS" id="PR00237">
    <property type="entry name" value="GPCRRHODOPSN"/>
</dbReference>
<dbReference type="STRING" id="7897.ENSLACP00000012266"/>
<keyword evidence="7" id="KW-1015">Disulfide bond</keyword>
<feature type="transmembrane region" description="Helical" evidence="11">
    <location>
        <begin position="282"/>
        <end position="305"/>
    </location>
</feature>
<feature type="transmembrane region" description="Helical" evidence="11">
    <location>
        <begin position="77"/>
        <end position="101"/>
    </location>
</feature>
<keyword evidence="3 10" id="KW-0812">Transmembrane</keyword>
<dbReference type="PRINTS" id="PR00657">
    <property type="entry name" value="CCCHEMOKINER"/>
</dbReference>
<keyword evidence="14" id="KW-1185">Reference proteome</keyword>
<dbReference type="AlphaFoldDB" id="H3ARJ5"/>
<evidence type="ECO:0000256" key="7">
    <source>
        <dbReference type="ARBA" id="ARBA00023157"/>
    </source>
</evidence>
<dbReference type="GO" id="GO:0006955">
    <property type="term" value="P:immune response"/>
    <property type="evidence" value="ECO:0007669"/>
    <property type="project" value="TreeGrafter"/>
</dbReference>
<evidence type="ECO:0000256" key="1">
    <source>
        <dbReference type="ARBA" id="ARBA00004651"/>
    </source>
</evidence>
<dbReference type="PANTHER" id="PTHR10489:SF730">
    <property type="entry name" value="CHEMOKINE XC RECEPTOR 1"/>
    <property type="match status" value="1"/>
</dbReference>
<keyword evidence="9 10" id="KW-0807">Transducer</keyword>
<dbReference type="PROSITE" id="PS00237">
    <property type="entry name" value="G_PROTEIN_RECEP_F1_1"/>
    <property type="match status" value="1"/>
</dbReference>
<feature type="transmembrane region" description="Helical" evidence="11">
    <location>
        <begin position="241"/>
        <end position="262"/>
    </location>
</feature>
<dbReference type="GO" id="GO:0060326">
    <property type="term" value="P:cell chemotaxis"/>
    <property type="evidence" value="ECO:0007669"/>
    <property type="project" value="TreeGrafter"/>
</dbReference>
<feature type="transmembrane region" description="Helical" evidence="11">
    <location>
        <begin position="208"/>
        <end position="229"/>
    </location>
</feature>
<evidence type="ECO:0000256" key="8">
    <source>
        <dbReference type="ARBA" id="ARBA00023170"/>
    </source>
</evidence>
<dbReference type="InterPro" id="IPR000355">
    <property type="entry name" value="Chemokine_rcpt"/>
</dbReference>
<accession>H3ARJ5</accession>
<dbReference type="PROSITE" id="PS50262">
    <property type="entry name" value="G_PROTEIN_RECEP_F1_2"/>
    <property type="match status" value="1"/>
</dbReference>
<dbReference type="Pfam" id="PF00001">
    <property type="entry name" value="7tm_1"/>
    <property type="match status" value="1"/>
</dbReference>
<dbReference type="HOGENOM" id="CLU_009579_8_3_1"/>
<dbReference type="GeneTree" id="ENSGT01110000267168"/>
<keyword evidence="5 10" id="KW-0297">G-protein coupled receptor</keyword>
<evidence type="ECO:0000313" key="13">
    <source>
        <dbReference type="Ensembl" id="ENSLACP00000012266.1"/>
    </source>
</evidence>
<dbReference type="FunCoup" id="H3ARJ5">
    <property type="interactions" value="581"/>
</dbReference>
<dbReference type="GO" id="GO:0009897">
    <property type="term" value="C:external side of plasma membrane"/>
    <property type="evidence" value="ECO:0007669"/>
    <property type="project" value="TreeGrafter"/>
</dbReference>